<sequence length="345" mass="38053">MFLSDVRDMDDRANALLKVLIERYIADGQPVGSRTLSTIFEFSPATIRNVMAELEGLGLIHSPHTSAGRIPTPKGYRLFVDRLLAAERFERPDSLNLSQYLPFDEPNRAVSSAASLLSNLSQFAGVVLAPKKAQTFRQIEFIRLSDKRVLLIIVTPDGDVQNRILFVPRDYLEQELVEASNFFNQHFSGMSFESVKLALSQELSSLQVDISRLMQQAVDVGSHQPDSEDAVVIAGESKLLNVTEMVADMDRLRRLFSLFEKKTDLLHLLDVSSQADGVQIYIGGDSQLLPVDDVSVITAPYGVDGKVVGTLGVIGPSRMAYDRVIPIVDITARLLSNALSHHSAS</sequence>
<comment type="caution">
    <text evidence="8">The sequence shown here is derived from an EMBL/GenBank/DDBJ whole genome shotgun (WGS) entry which is preliminary data.</text>
</comment>
<evidence type="ECO:0000259" key="6">
    <source>
        <dbReference type="Pfam" id="PF01628"/>
    </source>
</evidence>
<dbReference type="Gene3D" id="3.30.450.40">
    <property type="match status" value="1"/>
</dbReference>
<reference evidence="9" key="1">
    <citation type="journal article" date="2019" name="Int. J. Syst. Evol. Microbiol.">
        <title>The Global Catalogue of Microorganisms (GCM) 10K type strain sequencing project: providing services to taxonomists for standard genome sequencing and annotation.</title>
        <authorList>
            <consortium name="The Broad Institute Genomics Platform"/>
            <consortium name="The Broad Institute Genome Sequencing Center for Infectious Disease"/>
            <person name="Wu L."/>
            <person name="Ma J."/>
        </authorList>
    </citation>
    <scope>NUCLEOTIDE SEQUENCE [LARGE SCALE GENOMIC DNA]</scope>
    <source>
        <strain evidence="9">KCTC 42083</strain>
    </source>
</reference>
<dbReference type="Gene3D" id="1.10.10.10">
    <property type="entry name" value="Winged helix-like DNA-binding domain superfamily/Winged helix DNA-binding domain"/>
    <property type="match status" value="1"/>
</dbReference>
<evidence type="ECO:0000313" key="8">
    <source>
        <dbReference type="EMBL" id="GHC40279.1"/>
    </source>
</evidence>
<dbReference type="PANTHER" id="PTHR34824">
    <property type="entry name" value="HEAT-INDUCIBLE TRANSCRIPTION REPRESSOR HRCA"/>
    <property type="match status" value="1"/>
</dbReference>
<dbReference type="InterPro" id="IPR029016">
    <property type="entry name" value="GAF-like_dom_sf"/>
</dbReference>
<keyword evidence="3 5" id="KW-0346">Stress response</keyword>
<protein>
    <recommendedName>
        <fullName evidence="5">Heat-inducible transcription repressor HrcA</fullName>
    </recommendedName>
</protein>
<dbReference type="InterPro" id="IPR036388">
    <property type="entry name" value="WH-like_DNA-bd_sf"/>
</dbReference>
<keyword evidence="1 5" id="KW-0678">Repressor</keyword>
<dbReference type="InterPro" id="IPR005104">
    <property type="entry name" value="WHTH_HrcA_DNA-bd"/>
</dbReference>
<accession>A0A8H9M4D8</accession>
<dbReference type="InterPro" id="IPR036390">
    <property type="entry name" value="WH_DNA-bd_sf"/>
</dbReference>
<dbReference type="PANTHER" id="PTHR34824:SF1">
    <property type="entry name" value="HEAT-INDUCIBLE TRANSCRIPTION REPRESSOR HRCA"/>
    <property type="match status" value="1"/>
</dbReference>
<dbReference type="SUPFAM" id="SSF55781">
    <property type="entry name" value="GAF domain-like"/>
    <property type="match status" value="1"/>
</dbReference>
<dbReference type="EMBL" id="BMZN01000001">
    <property type="protein sequence ID" value="GHC40279.1"/>
    <property type="molecule type" value="Genomic_DNA"/>
</dbReference>
<gene>
    <name evidence="5 8" type="primary">hrcA</name>
    <name evidence="8" type="ORF">GCM10010096_08410</name>
</gene>
<evidence type="ECO:0000256" key="5">
    <source>
        <dbReference type="HAMAP-Rule" id="MF_00081"/>
    </source>
</evidence>
<keyword evidence="4 5" id="KW-0804">Transcription</keyword>
<dbReference type="AlphaFoldDB" id="A0A8H9M4D8"/>
<dbReference type="GO" id="GO:0045892">
    <property type="term" value="P:negative regulation of DNA-templated transcription"/>
    <property type="evidence" value="ECO:0007669"/>
    <property type="project" value="UniProtKB-UniRule"/>
</dbReference>
<dbReference type="NCBIfam" id="TIGR00331">
    <property type="entry name" value="hrcA"/>
    <property type="match status" value="1"/>
</dbReference>
<evidence type="ECO:0000259" key="7">
    <source>
        <dbReference type="Pfam" id="PF03444"/>
    </source>
</evidence>
<evidence type="ECO:0000313" key="9">
    <source>
        <dbReference type="Proteomes" id="UP000608923"/>
    </source>
</evidence>
<keyword evidence="2 5" id="KW-0805">Transcription regulation</keyword>
<evidence type="ECO:0000256" key="1">
    <source>
        <dbReference type="ARBA" id="ARBA00022491"/>
    </source>
</evidence>
<dbReference type="Gene3D" id="3.30.390.60">
    <property type="entry name" value="Heat-inducible transcription repressor hrca homolog, domain 3"/>
    <property type="match status" value="1"/>
</dbReference>
<evidence type="ECO:0000256" key="2">
    <source>
        <dbReference type="ARBA" id="ARBA00023015"/>
    </source>
</evidence>
<name>A0A8H9M4D8_9BURK</name>
<comment type="function">
    <text evidence="5">Negative regulator of class I heat shock genes (grpE-dnaK-dnaJ and groELS operons). Prevents heat-shock induction of these operons.</text>
</comment>
<dbReference type="InterPro" id="IPR023120">
    <property type="entry name" value="WHTH_transcript_rep_HrcA_IDD"/>
</dbReference>
<organism evidence="8 9">
    <name type="scientific">Alcaligenes pakistanensis</name>
    <dbReference type="NCBI Taxonomy" id="1482717"/>
    <lineage>
        <taxon>Bacteria</taxon>
        <taxon>Pseudomonadati</taxon>
        <taxon>Pseudomonadota</taxon>
        <taxon>Betaproteobacteria</taxon>
        <taxon>Burkholderiales</taxon>
        <taxon>Alcaligenaceae</taxon>
        <taxon>Alcaligenes</taxon>
    </lineage>
</organism>
<dbReference type="GO" id="GO:0003677">
    <property type="term" value="F:DNA binding"/>
    <property type="evidence" value="ECO:0007669"/>
    <property type="project" value="InterPro"/>
</dbReference>
<dbReference type="InterPro" id="IPR002571">
    <property type="entry name" value="HrcA"/>
</dbReference>
<keyword evidence="9" id="KW-1185">Reference proteome</keyword>
<feature type="domain" description="Heat-inducible transcription repressor HrcA C-terminal" evidence="6">
    <location>
        <begin position="109"/>
        <end position="325"/>
    </location>
</feature>
<evidence type="ECO:0000256" key="4">
    <source>
        <dbReference type="ARBA" id="ARBA00023163"/>
    </source>
</evidence>
<dbReference type="Pfam" id="PF03444">
    <property type="entry name" value="WHD_HrcA"/>
    <property type="match status" value="1"/>
</dbReference>
<feature type="domain" description="Winged helix-turn-helix transcription repressor HrcA DNA-binding" evidence="7">
    <location>
        <begin position="14"/>
        <end position="78"/>
    </location>
</feature>
<dbReference type="Pfam" id="PF01628">
    <property type="entry name" value="HrcA"/>
    <property type="match status" value="1"/>
</dbReference>
<dbReference type="InterPro" id="IPR021153">
    <property type="entry name" value="HrcA_C"/>
</dbReference>
<dbReference type="PIRSF" id="PIRSF005485">
    <property type="entry name" value="HrcA"/>
    <property type="match status" value="1"/>
</dbReference>
<comment type="similarity">
    <text evidence="5">Belongs to the HrcA family.</text>
</comment>
<proteinExistence type="inferred from homology"/>
<dbReference type="SUPFAM" id="SSF46785">
    <property type="entry name" value="Winged helix' DNA-binding domain"/>
    <property type="match status" value="1"/>
</dbReference>
<evidence type="ECO:0000256" key="3">
    <source>
        <dbReference type="ARBA" id="ARBA00023016"/>
    </source>
</evidence>
<dbReference type="HAMAP" id="MF_00081">
    <property type="entry name" value="HrcA"/>
    <property type="match status" value="1"/>
</dbReference>
<dbReference type="Proteomes" id="UP000608923">
    <property type="component" value="Unassembled WGS sequence"/>
</dbReference>